<evidence type="ECO:0000313" key="2">
    <source>
        <dbReference type="EMBL" id="KYF74919.1"/>
    </source>
</evidence>
<gene>
    <name evidence="2" type="ORF">BE17_03250</name>
</gene>
<proteinExistence type="predicted"/>
<evidence type="ECO:0000256" key="1">
    <source>
        <dbReference type="SAM" id="MobiDB-lite"/>
    </source>
</evidence>
<dbReference type="EMBL" id="JEMB01003190">
    <property type="protein sequence ID" value="KYF74919.1"/>
    <property type="molecule type" value="Genomic_DNA"/>
</dbReference>
<name>A0A150R3U8_SORCE</name>
<feature type="region of interest" description="Disordered" evidence="1">
    <location>
        <begin position="1"/>
        <end position="62"/>
    </location>
</feature>
<dbReference type="Proteomes" id="UP000075635">
    <property type="component" value="Unassembled WGS sequence"/>
</dbReference>
<sequence length="92" mass="9354">MEDVHEPPPDAAPGPPPDEAPMPDDVPEPPPEEDPLSGLPLDEEEPPVATPPPGSGSVPSSVALWPQVARSVTHPSATAAARSVDLLVATSS</sequence>
<organism evidence="2 3">
    <name type="scientific">Sorangium cellulosum</name>
    <name type="common">Polyangium cellulosum</name>
    <dbReference type="NCBI Taxonomy" id="56"/>
    <lineage>
        <taxon>Bacteria</taxon>
        <taxon>Pseudomonadati</taxon>
        <taxon>Myxococcota</taxon>
        <taxon>Polyangia</taxon>
        <taxon>Polyangiales</taxon>
        <taxon>Polyangiaceae</taxon>
        <taxon>Sorangium</taxon>
    </lineage>
</organism>
<evidence type="ECO:0000313" key="3">
    <source>
        <dbReference type="Proteomes" id="UP000075635"/>
    </source>
</evidence>
<feature type="compositionally biased region" description="Pro residues" evidence="1">
    <location>
        <begin position="9"/>
        <end position="20"/>
    </location>
</feature>
<accession>A0A150R3U8</accession>
<protein>
    <submittedName>
        <fullName evidence="2">Uncharacterized protein</fullName>
    </submittedName>
</protein>
<feature type="compositionally biased region" description="Acidic residues" evidence="1">
    <location>
        <begin position="21"/>
        <end position="46"/>
    </location>
</feature>
<reference evidence="2 3" key="1">
    <citation type="submission" date="2014-02" db="EMBL/GenBank/DDBJ databases">
        <title>The small core and large imbalanced accessory genome model reveals a collaborative survival strategy of Sorangium cellulosum strains in nature.</title>
        <authorList>
            <person name="Han K."/>
            <person name="Peng R."/>
            <person name="Blom J."/>
            <person name="Li Y.-Z."/>
        </authorList>
    </citation>
    <scope>NUCLEOTIDE SEQUENCE [LARGE SCALE GENOMIC DNA]</scope>
    <source>
        <strain evidence="2 3">So0011-07</strain>
    </source>
</reference>
<dbReference type="AlphaFoldDB" id="A0A150R3U8"/>
<comment type="caution">
    <text evidence="2">The sequence shown here is derived from an EMBL/GenBank/DDBJ whole genome shotgun (WGS) entry which is preliminary data.</text>
</comment>